<feature type="signal peptide" evidence="2">
    <location>
        <begin position="1"/>
        <end position="24"/>
    </location>
</feature>
<dbReference type="RefSeq" id="WP_176069550.1">
    <property type="nucleotide sequence ID" value="NZ_JABWMJ010000005.1"/>
</dbReference>
<feature type="region of interest" description="Disordered" evidence="1">
    <location>
        <begin position="24"/>
        <end position="142"/>
    </location>
</feature>
<protein>
    <submittedName>
        <fullName evidence="3">Uncharacterized protein</fullName>
    </submittedName>
</protein>
<accession>A0A7Y6NP02</accession>
<comment type="caution">
    <text evidence="3">The sequence shown here is derived from an EMBL/GenBank/DDBJ whole genome shotgun (WGS) entry which is preliminary data.</text>
</comment>
<dbReference type="AlphaFoldDB" id="A0A7Y6NP02"/>
<feature type="compositionally biased region" description="Low complexity" evidence="1">
    <location>
        <begin position="39"/>
        <end position="51"/>
    </location>
</feature>
<evidence type="ECO:0000256" key="1">
    <source>
        <dbReference type="SAM" id="MobiDB-lite"/>
    </source>
</evidence>
<feature type="compositionally biased region" description="Polar residues" evidence="1">
    <location>
        <begin position="28"/>
        <end position="38"/>
    </location>
</feature>
<evidence type="ECO:0000256" key="2">
    <source>
        <dbReference type="SAM" id="SignalP"/>
    </source>
</evidence>
<proteinExistence type="predicted"/>
<keyword evidence="2" id="KW-0732">Signal</keyword>
<sequence>MNTKHVVGAVAAAAFAMISHTAMAQPAAGNQSGQPTTSGALAPAGQGPGAQVKPSTTSDKSRMERKDTTKADRAAGAIPPAGEGPGAAIKPSTTSQTSRPERKADTRAAVKSGATQPAGEAPRPEAESQKPRPLADTSAPKK</sequence>
<name>A0A7Y6NP02_9BURK</name>
<evidence type="ECO:0000313" key="4">
    <source>
        <dbReference type="Proteomes" id="UP000529637"/>
    </source>
</evidence>
<feature type="chain" id="PRO_5030900398" evidence="2">
    <location>
        <begin position="25"/>
        <end position="142"/>
    </location>
</feature>
<gene>
    <name evidence="3" type="ORF">HQN59_13165</name>
</gene>
<evidence type="ECO:0000313" key="3">
    <source>
        <dbReference type="EMBL" id="NUZ06713.1"/>
    </source>
</evidence>
<dbReference type="EMBL" id="JABWMJ010000005">
    <property type="protein sequence ID" value="NUZ06713.1"/>
    <property type="molecule type" value="Genomic_DNA"/>
</dbReference>
<reference evidence="3 4" key="1">
    <citation type="submission" date="2020-06" db="EMBL/GenBank/DDBJ databases">
        <title>Schlegella sp. ID0723 isolated from air conditioner.</title>
        <authorList>
            <person name="Kim D.Y."/>
            <person name="Kim D.-U."/>
        </authorList>
    </citation>
    <scope>NUCLEOTIDE SEQUENCE [LARGE SCALE GENOMIC DNA]</scope>
    <source>
        <strain evidence="3 4">ID0723</strain>
    </source>
</reference>
<dbReference type="Proteomes" id="UP000529637">
    <property type="component" value="Unassembled WGS sequence"/>
</dbReference>
<feature type="compositionally biased region" description="Basic and acidic residues" evidence="1">
    <location>
        <begin position="59"/>
        <end position="73"/>
    </location>
</feature>
<keyword evidence="4" id="KW-1185">Reference proteome</keyword>
<organism evidence="3 4">
    <name type="scientific">Piscinibacter koreensis</name>
    <dbReference type="NCBI Taxonomy" id="2742824"/>
    <lineage>
        <taxon>Bacteria</taxon>
        <taxon>Pseudomonadati</taxon>
        <taxon>Pseudomonadota</taxon>
        <taxon>Betaproteobacteria</taxon>
        <taxon>Burkholderiales</taxon>
        <taxon>Sphaerotilaceae</taxon>
        <taxon>Piscinibacter</taxon>
    </lineage>
</organism>
<feature type="compositionally biased region" description="Low complexity" evidence="1">
    <location>
        <begin position="74"/>
        <end position="91"/>
    </location>
</feature>
<feature type="compositionally biased region" description="Basic and acidic residues" evidence="1">
    <location>
        <begin position="99"/>
        <end position="108"/>
    </location>
</feature>